<organism evidence="8">
    <name type="scientific">Cyanothece sp. (strain PCC 7425 / ATCC 29141)</name>
    <dbReference type="NCBI Taxonomy" id="395961"/>
    <lineage>
        <taxon>Bacteria</taxon>
        <taxon>Bacillati</taxon>
        <taxon>Cyanobacteriota</taxon>
        <taxon>Cyanophyceae</taxon>
        <taxon>Gomontiellales</taxon>
        <taxon>Cyanothecaceae</taxon>
        <taxon>Cyanothece</taxon>
    </lineage>
</organism>
<dbReference type="PANTHER" id="PTHR24567:SF65">
    <property type="entry name" value="REGULATORY PROTEIN CYSR HOMOLOG"/>
    <property type="match status" value="1"/>
</dbReference>
<evidence type="ECO:0000256" key="6">
    <source>
        <dbReference type="ARBA" id="ARBA00074315"/>
    </source>
</evidence>
<dbReference type="InterPro" id="IPR018490">
    <property type="entry name" value="cNMP-bd_dom_sf"/>
</dbReference>
<protein>
    <recommendedName>
        <fullName evidence="6">Global nitrogen regulator</fullName>
    </recommendedName>
</protein>
<keyword evidence="4" id="KW-0804">Transcription</keyword>
<dbReference type="FunFam" id="1.10.10.10:FF:000240">
    <property type="entry name" value="Global nitrogen regulator NtcA"/>
    <property type="match status" value="1"/>
</dbReference>
<evidence type="ECO:0000256" key="1">
    <source>
        <dbReference type="ARBA" id="ARBA00023015"/>
    </source>
</evidence>
<evidence type="ECO:0000256" key="2">
    <source>
        <dbReference type="ARBA" id="ARBA00023125"/>
    </source>
</evidence>
<accession>B8HRU4</accession>
<dbReference type="InterPro" id="IPR050397">
    <property type="entry name" value="Env_Response_Regulators"/>
</dbReference>
<keyword evidence="2" id="KW-0238">DNA-binding</keyword>
<dbReference type="EMBL" id="CP001344">
    <property type="protein sequence ID" value="ACL42603.1"/>
    <property type="molecule type" value="Genomic_DNA"/>
</dbReference>
<dbReference type="Gene3D" id="2.60.120.10">
    <property type="entry name" value="Jelly Rolls"/>
    <property type="match status" value="1"/>
</dbReference>
<dbReference type="OrthoDB" id="5242211at2"/>
<dbReference type="STRING" id="395961.Cyan7425_0207"/>
<dbReference type="AlphaFoldDB" id="B8HRU4"/>
<dbReference type="InterPro" id="IPR018335">
    <property type="entry name" value="Tscrpt_reg_HTH_Crp-type_CS"/>
</dbReference>
<keyword evidence="1" id="KW-0805">Transcription regulation</keyword>
<dbReference type="InterPro" id="IPR036390">
    <property type="entry name" value="WH_DNA-bd_sf"/>
</dbReference>
<dbReference type="SUPFAM" id="SSF46785">
    <property type="entry name" value="Winged helix' DNA-binding domain"/>
    <property type="match status" value="1"/>
</dbReference>
<dbReference type="Pfam" id="PF13545">
    <property type="entry name" value="HTH_Crp_2"/>
    <property type="match status" value="1"/>
</dbReference>
<evidence type="ECO:0000313" key="8">
    <source>
        <dbReference type="EMBL" id="ACL42603.1"/>
    </source>
</evidence>
<dbReference type="InterPro" id="IPR012318">
    <property type="entry name" value="HTH_CRP"/>
</dbReference>
<dbReference type="InterPro" id="IPR036388">
    <property type="entry name" value="WH-like_DNA-bd_sf"/>
</dbReference>
<feature type="domain" description="HTH crp-type" evidence="7">
    <location>
        <begin position="141"/>
        <end position="215"/>
    </location>
</feature>
<dbReference type="HOGENOM" id="CLU_075053_8_0_3"/>
<evidence type="ECO:0000256" key="3">
    <source>
        <dbReference type="ARBA" id="ARBA00023159"/>
    </source>
</evidence>
<proteinExistence type="predicted"/>
<evidence type="ECO:0000256" key="4">
    <source>
        <dbReference type="ARBA" id="ARBA00023163"/>
    </source>
</evidence>
<dbReference type="PRINTS" id="PR00034">
    <property type="entry name" value="HTHCRP"/>
</dbReference>
<gene>
    <name evidence="8" type="ordered locus">Cyan7425_0207</name>
</gene>
<dbReference type="Gene3D" id="1.10.10.10">
    <property type="entry name" value="Winged helix-like DNA-binding domain superfamily/Winged helix DNA-binding domain"/>
    <property type="match status" value="1"/>
</dbReference>
<name>B8HRU4_CYAP4</name>
<dbReference type="InterPro" id="IPR014710">
    <property type="entry name" value="RmlC-like_jellyroll"/>
</dbReference>
<evidence type="ECO:0000256" key="5">
    <source>
        <dbReference type="ARBA" id="ARBA00055854"/>
    </source>
</evidence>
<dbReference type="GO" id="GO:0005829">
    <property type="term" value="C:cytosol"/>
    <property type="evidence" value="ECO:0007669"/>
    <property type="project" value="TreeGrafter"/>
</dbReference>
<evidence type="ECO:0000259" key="7">
    <source>
        <dbReference type="PROSITE" id="PS51063"/>
    </source>
</evidence>
<dbReference type="PROSITE" id="PS51063">
    <property type="entry name" value="HTH_CRP_2"/>
    <property type="match status" value="1"/>
</dbReference>
<sequence>MPQPPVPVLSPSDQRHWLESIYRSDRRTNGEQRRTHTYGSGETIWMEAEKIWVVCRGIVQLSVLHPSGDEVLLGLAGPSMPFGAPLTILGSYSAKALTSVELLCFAMAEVETSPHLAQELFRHATRRLCQTEAVLAITSHRRIEDRLRHLLLLLKQEVGQPTPNGIRLSVKLTHQQLANAIGTSRVTITRLLGKLREEKWVKLDRDRHLIITTPHNFA</sequence>
<comment type="function">
    <text evidence="5">Required for full expression of proteins subject to ammonium repression. Transcriptional activator of genes subject to nitrogen control.</text>
</comment>
<dbReference type="SUPFAM" id="SSF51206">
    <property type="entry name" value="cAMP-binding domain-like"/>
    <property type="match status" value="1"/>
</dbReference>
<dbReference type="GO" id="GO:0003700">
    <property type="term" value="F:DNA-binding transcription factor activity"/>
    <property type="evidence" value="ECO:0007669"/>
    <property type="project" value="InterPro"/>
</dbReference>
<dbReference type="PANTHER" id="PTHR24567">
    <property type="entry name" value="CRP FAMILY TRANSCRIPTIONAL REGULATORY PROTEIN"/>
    <property type="match status" value="1"/>
</dbReference>
<dbReference type="SMART" id="SM00419">
    <property type="entry name" value="HTH_CRP"/>
    <property type="match status" value="1"/>
</dbReference>
<dbReference type="PROSITE" id="PS00042">
    <property type="entry name" value="HTH_CRP_1"/>
    <property type="match status" value="1"/>
</dbReference>
<keyword evidence="3" id="KW-0010">Activator</keyword>
<reference evidence="8" key="1">
    <citation type="submission" date="2009-01" db="EMBL/GenBank/DDBJ databases">
        <title>Complete sequence of chromosome Cyanothece sp. PCC 7425.</title>
        <authorList>
            <consortium name="US DOE Joint Genome Institute"/>
            <person name="Lucas S."/>
            <person name="Copeland A."/>
            <person name="Lapidus A."/>
            <person name="Glavina del Rio T."/>
            <person name="Dalin E."/>
            <person name="Tice H."/>
            <person name="Bruce D."/>
            <person name="Goodwin L."/>
            <person name="Pitluck S."/>
            <person name="Sims D."/>
            <person name="Meineke L."/>
            <person name="Brettin T."/>
            <person name="Detter J.C."/>
            <person name="Han C."/>
            <person name="Larimer F."/>
            <person name="Land M."/>
            <person name="Hauser L."/>
            <person name="Kyrpides N."/>
            <person name="Ovchinnikova G."/>
            <person name="Liberton M."/>
            <person name="Stoeckel J."/>
            <person name="Banerjee A."/>
            <person name="Singh A."/>
            <person name="Page L."/>
            <person name="Sato H."/>
            <person name="Zhao L."/>
            <person name="Sherman L."/>
            <person name="Pakrasi H."/>
            <person name="Richardson P."/>
        </authorList>
    </citation>
    <scope>NUCLEOTIDE SEQUENCE</scope>
    <source>
        <strain evidence="8">PCC 7425</strain>
    </source>
</reference>
<dbReference type="eggNOG" id="COG0664">
    <property type="taxonomic scope" value="Bacteria"/>
</dbReference>
<dbReference type="KEGG" id="cyn:Cyan7425_0207"/>
<dbReference type="GO" id="GO:0003677">
    <property type="term" value="F:DNA binding"/>
    <property type="evidence" value="ECO:0007669"/>
    <property type="project" value="UniProtKB-KW"/>
</dbReference>
<dbReference type="CDD" id="cd00092">
    <property type="entry name" value="HTH_CRP"/>
    <property type="match status" value="1"/>
</dbReference>